<dbReference type="Proteomes" id="UP000440304">
    <property type="component" value="Unassembled WGS sequence"/>
</dbReference>
<accession>A0A6N8TG12</accession>
<dbReference type="EMBL" id="WUML01000015">
    <property type="protein sequence ID" value="MXO01899.1"/>
    <property type="molecule type" value="Genomic_DNA"/>
</dbReference>
<gene>
    <name evidence="2" type="ORF">GR156_16385</name>
</gene>
<evidence type="ECO:0008006" key="4">
    <source>
        <dbReference type="Google" id="ProtNLM"/>
    </source>
</evidence>
<dbReference type="AlphaFoldDB" id="A0A6N8TG12"/>
<organism evidence="2 3">
    <name type="scientific">Shinella zoogloeoides</name>
    <name type="common">Crabtreella saccharophila</name>
    <dbReference type="NCBI Taxonomy" id="352475"/>
    <lineage>
        <taxon>Bacteria</taxon>
        <taxon>Pseudomonadati</taxon>
        <taxon>Pseudomonadota</taxon>
        <taxon>Alphaproteobacteria</taxon>
        <taxon>Hyphomicrobiales</taxon>
        <taxon>Rhizobiaceae</taxon>
        <taxon>Shinella</taxon>
    </lineage>
</organism>
<proteinExistence type="predicted"/>
<comment type="caution">
    <text evidence="2">The sequence shown here is derived from an EMBL/GenBank/DDBJ whole genome shotgun (WGS) entry which is preliminary data.</text>
</comment>
<dbReference type="RefSeq" id="WP_160787232.1">
    <property type="nucleotide sequence ID" value="NZ_CP086613.1"/>
</dbReference>
<keyword evidence="1" id="KW-0732">Signal</keyword>
<feature type="signal peptide" evidence="1">
    <location>
        <begin position="1"/>
        <end position="21"/>
    </location>
</feature>
<evidence type="ECO:0000256" key="1">
    <source>
        <dbReference type="SAM" id="SignalP"/>
    </source>
</evidence>
<evidence type="ECO:0000313" key="3">
    <source>
        <dbReference type="Proteomes" id="UP000440304"/>
    </source>
</evidence>
<evidence type="ECO:0000313" key="2">
    <source>
        <dbReference type="EMBL" id="MXO01899.1"/>
    </source>
</evidence>
<feature type="chain" id="PRO_5026800942" description="DUF2147 domain-containing protein" evidence="1">
    <location>
        <begin position="22"/>
        <end position="123"/>
    </location>
</feature>
<sequence length="123" mass="13150">MKKILSTMLALGLLIPDAAWSQTPSSILPVLTGAYAPAEGGCEAAAAAFIYIEDKAIGANKTAGKVLSVKQDGSSYVLEVLWIEAGSDEADGDRDTVRIDVKDDRSFFFSNTASKKTLMRWCS</sequence>
<reference evidence="2 3" key="1">
    <citation type="submission" date="2019-12" db="EMBL/GenBank/DDBJ databases">
        <title>Shinella granuli gen. nov., sp. nov., and proposal of the reclassification of Zoogloea ramigera ATCC 19623 as Shinella zoogloeoides sp. nov.</title>
        <authorList>
            <person name="Gao J."/>
        </authorList>
    </citation>
    <scope>NUCLEOTIDE SEQUENCE [LARGE SCALE GENOMIC DNA]</scope>
    <source>
        <strain evidence="2 3">DSM 287</strain>
    </source>
</reference>
<protein>
    <recommendedName>
        <fullName evidence="4">DUF2147 domain-containing protein</fullName>
    </recommendedName>
</protein>
<name>A0A6N8TG12_SHIZO</name>
<dbReference type="OrthoDB" id="8373056at2"/>